<dbReference type="EMBL" id="JAJEPR010000020">
    <property type="protein sequence ID" value="MCC2190444.1"/>
    <property type="molecule type" value="Genomic_DNA"/>
</dbReference>
<dbReference type="RefSeq" id="WP_178045268.1">
    <property type="nucleotide sequence ID" value="NZ_JAJEPR010000020.1"/>
</dbReference>
<dbReference type="PANTHER" id="PTHR33677">
    <property type="entry name" value="TRANSCRIPTIONAL REPRESSOR FRMR-RELATED"/>
    <property type="match status" value="1"/>
</dbReference>
<sequence length="106" mass="11992">MAEEKHCCCCEMTGGKTKVRTDKEYKDLMNRLKRIEGQVRGIQNMLEKNAYCTDILTQVAAVNAALNSFNKVLLADHIRTCVADNIREGNDEVVDELVTTLQKLMK</sequence>
<protein>
    <submittedName>
        <fullName evidence="2">Metal-sensing transcriptional repressor</fullName>
    </submittedName>
</protein>
<accession>A0AAE3DTW4</accession>
<dbReference type="AlphaFoldDB" id="A0AAE3DTW4"/>
<dbReference type="PANTHER" id="PTHR33677:SF3">
    <property type="entry name" value="COPPER-SENSING TRANSCRIPTIONAL REPRESSOR RICR"/>
    <property type="match status" value="1"/>
</dbReference>
<evidence type="ECO:0000313" key="2">
    <source>
        <dbReference type="EMBL" id="MCC2190444.1"/>
    </source>
</evidence>
<feature type="coiled-coil region" evidence="1">
    <location>
        <begin position="18"/>
        <end position="45"/>
    </location>
</feature>
<keyword evidence="3" id="KW-1185">Reference proteome</keyword>
<keyword evidence="1" id="KW-0175">Coiled coil</keyword>
<name>A0AAE3DTW4_9FIRM</name>
<evidence type="ECO:0000313" key="3">
    <source>
        <dbReference type="Proteomes" id="UP001197875"/>
    </source>
</evidence>
<dbReference type="InterPro" id="IPR003735">
    <property type="entry name" value="Metal_Tscrpt_repr"/>
</dbReference>
<organism evidence="2 3">
    <name type="scientific">Fusicatenibacter faecihominis</name>
    <dbReference type="NCBI Taxonomy" id="2881276"/>
    <lineage>
        <taxon>Bacteria</taxon>
        <taxon>Bacillati</taxon>
        <taxon>Bacillota</taxon>
        <taxon>Clostridia</taxon>
        <taxon>Lachnospirales</taxon>
        <taxon>Lachnospiraceae</taxon>
        <taxon>Fusicatenibacter</taxon>
    </lineage>
</organism>
<dbReference type="InterPro" id="IPR038390">
    <property type="entry name" value="Metal_Tscrpt_repr_sf"/>
</dbReference>
<dbReference type="GO" id="GO:0003677">
    <property type="term" value="F:DNA binding"/>
    <property type="evidence" value="ECO:0007669"/>
    <property type="project" value="InterPro"/>
</dbReference>
<dbReference type="Proteomes" id="UP001197875">
    <property type="component" value="Unassembled WGS sequence"/>
</dbReference>
<dbReference type="CDD" id="cd10156">
    <property type="entry name" value="FpFrmR-Cterm-like_DUF156"/>
    <property type="match status" value="1"/>
</dbReference>
<reference evidence="2 3" key="1">
    <citation type="submission" date="2021-10" db="EMBL/GenBank/DDBJ databases">
        <title>Anaerobic single-cell dispensing facilitates the cultivation of human gut bacteria.</title>
        <authorList>
            <person name="Afrizal A."/>
        </authorList>
    </citation>
    <scope>NUCLEOTIDE SEQUENCE [LARGE SCALE GENOMIC DNA]</scope>
    <source>
        <strain evidence="2 3">CLA-AA-H277</strain>
    </source>
</reference>
<dbReference type="Gene3D" id="1.20.58.1000">
    <property type="entry name" value="Metal-sensitive repressor, helix protomer"/>
    <property type="match status" value="1"/>
</dbReference>
<proteinExistence type="predicted"/>
<evidence type="ECO:0000256" key="1">
    <source>
        <dbReference type="SAM" id="Coils"/>
    </source>
</evidence>
<gene>
    <name evidence="2" type="ORF">LKD71_11605</name>
</gene>
<dbReference type="Pfam" id="PF02583">
    <property type="entry name" value="Trns_repr_metal"/>
    <property type="match status" value="1"/>
</dbReference>
<dbReference type="GO" id="GO:0046872">
    <property type="term" value="F:metal ion binding"/>
    <property type="evidence" value="ECO:0007669"/>
    <property type="project" value="InterPro"/>
</dbReference>
<comment type="caution">
    <text evidence="2">The sequence shown here is derived from an EMBL/GenBank/DDBJ whole genome shotgun (WGS) entry which is preliminary data.</text>
</comment>
<dbReference type="GO" id="GO:0045892">
    <property type="term" value="P:negative regulation of DNA-templated transcription"/>
    <property type="evidence" value="ECO:0007669"/>
    <property type="project" value="UniProtKB-ARBA"/>
</dbReference>